<dbReference type="CDD" id="cd01715">
    <property type="entry name" value="ETF_alpha"/>
    <property type="match status" value="1"/>
</dbReference>
<dbReference type="InterPro" id="IPR014730">
    <property type="entry name" value="ETF_a/b_N"/>
</dbReference>
<dbReference type="Gene3D" id="3.40.50.1220">
    <property type="entry name" value="TPP-binding domain"/>
    <property type="match status" value="1"/>
</dbReference>
<comment type="caution">
    <text evidence="11">The sequence shown here is derived from an EMBL/GenBank/DDBJ whole genome shotgun (WGS) entry which is preliminary data.</text>
</comment>
<organism evidence="11 12">
    <name type="scientific">Spiribacter salilacus</name>
    <dbReference type="NCBI Taxonomy" id="2664894"/>
    <lineage>
        <taxon>Bacteria</taxon>
        <taxon>Pseudomonadati</taxon>
        <taxon>Pseudomonadota</taxon>
        <taxon>Gammaproteobacteria</taxon>
        <taxon>Chromatiales</taxon>
        <taxon>Ectothiorhodospiraceae</taxon>
        <taxon>Spiribacter</taxon>
    </lineage>
</organism>
<dbReference type="GO" id="GO:0009055">
    <property type="term" value="F:electron transfer activity"/>
    <property type="evidence" value="ECO:0007669"/>
    <property type="project" value="InterPro"/>
</dbReference>
<dbReference type="Pfam" id="PF00766">
    <property type="entry name" value="ETF_alpha"/>
    <property type="match status" value="1"/>
</dbReference>
<feature type="domain" description="Electron transfer flavoprotein alpha/beta-subunit N-terminal" evidence="10">
    <location>
        <begin position="3"/>
        <end position="181"/>
    </location>
</feature>
<dbReference type="GO" id="GO:0033539">
    <property type="term" value="P:fatty acid beta-oxidation using acyl-CoA dehydrogenase"/>
    <property type="evidence" value="ECO:0007669"/>
    <property type="project" value="TreeGrafter"/>
</dbReference>
<dbReference type="PANTHER" id="PTHR43153:SF1">
    <property type="entry name" value="ELECTRON TRANSFER FLAVOPROTEIN SUBUNIT ALPHA, MITOCHONDRIAL"/>
    <property type="match status" value="1"/>
</dbReference>
<evidence type="ECO:0000256" key="2">
    <source>
        <dbReference type="ARBA" id="ARBA00022448"/>
    </source>
</evidence>
<dbReference type="InterPro" id="IPR014729">
    <property type="entry name" value="Rossmann-like_a/b/a_fold"/>
</dbReference>
<evidence type="ECO:0000256" key="7">
    <source>
        <dbReference type="ARBA" id="ARBA00068674"/>
    </source>
</evidence>
<evidence type="ECO:0000313" key="11">
    <source>
        <dbReference type="EMBL" id="MRH77139.1"/>
    </source>
</evidence>
<dbReference type="PIRSF" id="PIRSF000089">
    <property type="entry name" value="Electra_flavoP_a"/>
    <property type="match status" value="1"/>
</dbReference>
<keyword evidence="2" id="KW-0813">Transport</keyword>
<evidence type="ECO:0000259" key="10">
    <source>
        <dbReference type="SMART" id="SM00893"/>
    </source>
</evidence>
<feature type="binding site" evidence="9">
    <location>
        <begin position="257"/>
        <end position="264"/>
    </location>
    <ligand>
        <name>FAD</name>
        <dbReference type="ChEBI" id="CHEBI:57692"/>
    </ligand>
</feature>
<evidence type="ECO:0000256" key="3">
    <source>
        <dbReference type="ARBA" id="ARBA00022630"/>
    </source>
</evidence>
<feature type="binding site" evidence="9">
    <location>
        <begin position="226"/>
        <end position="227"/>
    </location>
    <ligand>
        <name>FAD</name>
        <dbReference type="ChEBI" id="CHEBI:57692"/>
    </ligand>
</feature>
<dbReference type="InterPro" id="IPR018206">
    <property type="entry name" value="ETF_asu_C_CS"/>
</dbReference>
<evidence type="ECO:0000256" key="4">
    <source>
        <dbReference type="ARBA" id="ARBA00022827"/>
    </source>
</evidence>
<keyword evidence="4 9" id="KW-0274">FAD</keyword>
<dbReference type="InterPro" id="IPR029035">
    <property type="entry name" value="DHS-like_NAD/FAD-binding_dom"/>
</dbReference>
<keyword evidence="3" id="KW-0285">Flavoprotein</keyword>
<evidence type="ECO:0000256" key="8">
    <source>
        <dbReference type="ARBA" id="ARBA00079299"/>
    </source>
</evidence>
<dbReference type="SUPFAM" id="SSF52402">
    <property type="entry name" value="Adenine nucleotide alpha hydrolases-like"/>
    <property type="match status" value="1"/>
</dbReference>
<dbReference type="SMART" id="SM00893">
    <property type="entry name" value="ETF"/>
    <property type="match status" value="1"/>
</dbReference>
<comment type="function">
    <text evidence="6">The electron transfer flavoprotein serves as a specific electron acceptor for other dehydrogenases. It transfers the electrons to the main respiratory chain via ETF-ubiquinone oxidoreductase (ETF dehydrogenase).</text>
</comment>
<name>A0A6N7QP42_9GAMM</name>
<dbReference type="PANTHER" id="PTHR43153">
    <property type="entry name" value="ELECTRON TRANSFER FLAVOPROTEIN ALPHA"/>
    <property type="match status" value="1"/>
</dbReference>
<feature type="binding site" evidence="9">
    <location>
        <position position="278"/>
    </location>
    <ligand>
        <name>FAD</name>
        <dbReference type="ChEBI" id="CHEBI:57692"/>
    </ligand>
</feature>
<keyword evidence="5" id="KW-0249">Electron transport</keyword>
<dbReference type="PROSITE" id="PS00696">
    <property type="entry name" value="ETF_ALPHA"/>
    <property type="match status" value="1"/>
</dbReference>
<dbReference type="RefSeq" id="WP_153718217.1">
    <property type="nucleotide sequence ID" value="NZ_WJPP01000001.1"/>
</dbReference>
<evidence type="ECO:0000256" key="9">
    <source>
        <dbReference type="PIRSR" id="PIRSR000089-1"/>
    </source>
</evidence>
<dbReference type="Pfam" id="PF01012">
    <property type="entry name" value="ETF"/>
    <property type="match status" value="1"/>
</dbReference>
<dbReference type="InterPro" id="IPR033947">
    <property type="entry name" value="ETF_alpha_N"/>
</dbReference>
<evidence type="ECO:0000256" key="6">
    <source>
        <dbReference type="ARBA" id="ARBA00025649"/>
    </source>
</evidence>
<reference evidence="11 12" key="1">
    <citation type="submission" date="2019-11" db="EMBL/GenBank/DDBJ databases">
        <authorList>
            <person name="Zhang X.Y."/>
        </authorList>
    </citation>
    <scope>NUCLEOTIDE SEQUENCE [LARGE SCALE GENOMIC DNA]</scope>
    <source>
        <strain evidence="11 12">C176</strain>
    </source>
</reference>
<dbReference type="InterPro" id="IPR014731">
    <property type="entry name" value="ETF_asu_C"/>
</dbReference>
<sequence length="314" mass="32666">MAVLVVADHSGGTLADGTARTITAALELDATVDVLVAGEHAQSVAEQAAALNGVNRVRICEDAAYAHQLAEPMATLILSIIDEYSAVMAPGSTQGRDVLPRVAAVLDVAQLSEITRVIDKNTFERPIYAGNVMATVACDESTQVITVRTTAFEPAASGQSALIEAVPAPETPVAARFVEESVVRSERPELGSAKVVISGGRGVGSAEGFKLLEKVADELNAAIGASRAAVDAGYVPNDYQVGQTGKAVAPDLYIAVGISGAIQHWAGMKDSKVVVAINRDEDCPMIQTADYALVADLFDALPELEEGLAQLKAQ</sequence>
<dbReference type="AlphaFoldDB" id="A0A6N7QP42"/>
<dbReference type="EMBL" id="WJPP01000001">
    <property type="protein sequence ID" value="MRH77139.1"/>
    <property type="molecule type" value="Genomic_DNA"/>
</dbReference>
<evidence type="ECO:0000313" key="12">
    <source>
        <dbReference type="Proteomes" id="UP000433788"/>
    </source>
</evidence>
<dbReference type="InterPro" id="IPR001308">
    <property type="entry name" value="ETF_a/FixB"/>
</dbReference>
<feature type="binding site" evidence="9">
    <location>
        <begin position="240"/>
        <end position="244"/>
    </location>
    <ligand>
        <name>FAD</name>
        <dbReference type="ChEBI" id="CHEBI:57692"/>
    </ligand>
</feature>
<dbReference type="FunFam" id="3.40.50.1220:FF:000001">
    <property type="entry name" value="Electron transfer flavoprotein, alpha subunit"/>
    <property type="match status" value="1"/>
</dbReference>
<evidence type="ECO:0000256" key="1">
    <source>
        <dbReference type="ARBA" id="ARBA00005817"/>
    </source>
</evidence>
<protein>
    <recommendedName>
        <fullName evidence="7">Electron transfer flavoprotein subunit alpha</fullName>
    </recommendedName>
    <alternativeName>
        <fullName evidence="8">Electron transfer flavoprotein large subunit</fullName>
    </alternativeName>
</protein>
<accession>A0A6N7QP42</accession>
<dbReference type="SUPFAM" id="SSF52467">
    <property type="entry name" value="DHS-like NAD/FAD-binding domain"/>
    <property type="match status" value="1"/>
</dbReference>
<dbReference type="GO" id="GO:0050660">
    <property type="term" value="F:flavin adenine dinucleotide binding"/>
    <property type="evidence" value="ECO:0007669"/>
    <property type="project" value="InterPro"/>
</dbReference>
<dbReference type="Proteomes" id="UP000433788">
    <property type="component" value="Unassembled WGS sequence"/>
</dbReference>
<dbReference type="Gene3D" id="3.40.50.620">
    <property type="entry name" value="HUPs"/>
    <property type="match status" value="1"/>
</dbReference>
<keyword evidence="12" id="KW-1185">Reference proteome</keyword>
<comment type="similarity">
    <text evidence="1">Belongs to the ETF alpha-subunit/FixB family.</text>
</comment>
<feature type="binding site" evidence="9">
    <location>
        <position position="201"/>
    </location>
    <ligand>
        <name>FAD</name>
        <dbReference type="ChEBI" id="CHEBI:57692"/>
    </ligand>
</feature>
<evidence type="ECO:0000256" key="5">
    <source>
        <dbReference type="ARBA" id="ARBA00022982"/>
    </source>
</evidence>
<proteinExistence type="inferred from homology"/>
<comment type="cofactor">
    <cofactor evidence="9">
        <name>FAD</name>
        <dbReference type="ChEBI" id="CHEBI:57692"/>
    </cofactor>
    <text evidence="9">Binds 1 FAD per dimer.</text>
</comment>
<gene>
    <name evidence="11" type="ORF">GH984_00230</name>
</gene>